<proteinExistence type="predicted"/>
<reference evidence="1" key="1">
    <citation type="journal article" date="2015" name="Nature">
        <title>Complex archaea that bridge the gap between prokaryotes and eukaryotes.</title>
        <authorList>
            <person name="Spang A."/>
            <person name="Saw J.H."/>
            <person name="Jorgensen S.L."/>
            <person name="Zaremba-Niedzwiedzka K."/>
            <person name="Martijn J."/>
            <person name="Lind A.E."/>
            <person name="van Eijk R."/>
            <person name="Schleper C."/>
            <person name="Guy L."/>
            <person name="Ettema T.J."/>
        </authorList>
    </citation>
    <scope>NUCLEOTIDE SEQUENCE</scope>
</reference>
<sequence length="79" mass="9203">KKGKNMTNNLKNQTMKLRKIYEAADGTTIEFRRIKNVPAWSHRVIINGTACDWLSNNFKPNSKTAQFYYEKHSPRKEGS</sequence>
<dbReference type="AlphaFoldDB" id="A0A0F9SZ54"/>
<evidence type="ECO:0000313" key="1">
    <source>
        <dbReference type="EMBL" id="KKN74245.1"/>
    </source>
</evidence>
<gene>
    <name evidence="1" type="ORF">LCGC14_0391840</name>
</gene>
<dbReference type="EMBL" id="LAZR01000329">
    <property type="protein sequence ID" value="KKN74245.1"/>
    <property type="molecule type" value="Genomic_DNA"/>
</dbReference>
<protein>
    <submittedName>
        <fullName evidence="1">Uncharacterized protein</fullName>
    </submittedName>
</protein>
<name>A0A0F9SZ54_9ZZZZ</name>
<feature type="non-terminal residue" evidence="1">
    <location>
        <position position="1"/>
    </location>
</feature>
<accession>A0A0F9SZ54</accession>
<organism evidence="1">
    <name type="scientific">marine sediment metagenome</name>
    <dbReference type="NCBI Taxonomy" id="412755"/>
    <lineage>
        <taxon>unclassified sequences</taxon>
        <taxon>metagenomes</taxon>
        <taxon>ecological metagenomes</taxon>
    </lineage>
</organism>
<comment type="caution">
    <text evidence="1">The sequence shown here is derived from an EMBL/GenBank/DDBJ whole genome shotgun (WGS) entry which is preliminary data.</text>
</comment>